<keyword evidence="2" id="KW-1185">Reference proteome</keyword>
<organism evidence="1 2">
    <name type="scientific">Euplotes crassus</name>
    <dbReference type="NCBI Taxonomy" id="5936"/>
    <lineage>
        <taxon>Eukaryota</taxon>
        <taxon>Sar</taxon>
        <taxon>Alveolata</taxon>
        <taxon>Ciliophora</taxon>
        <taxon>Intramacronucleata</taxon>
        <taxon>Spirotrichea</taxon>
        <taxon>Hypotrichia</taxon>
        <taxon>Euplotida</taxon>
        <taxon>Euplotidae</taxon>
        <taxon>Moneuplotes</taxon>
    </lineage>
</organism>
<dbReference type="EMBL" id="CAMPGE010014116">
    <property type="protein sequence ID" value="CAI2372808.1"/>
    <property type="molecule type" value="Genomic_DNA"/>
</dbReference>
<dbReference type="Proteomes" id="UP001295684">
    <property type="component" value="Unassembled WGS sequence"/>
</dbReference>
<accession>A0AAD1XHI6</accession>
<name>A0AAD1XHI6_EUPCR</name>
<protein>
    <submittedName>
        <fullName evidence="1">Uncharacterized protein</fullName>
    </submittedName>
</protein>
<dbReference type="AlphaFoldDB" id="A0AAD1XHI6"/>
<evidence type="ECO:0000313" key="2">
    <source>
        <dbReference type="Proteomes" id="UP001295684"/>
    </source>
</evidence>
<evidence type="ECO:0000313" key="1">
    <source>
        <dbReference type="EMBL" id="CAI2372808.1"/>
    </source>
</evidence>
<gene>
    <name evidence="1" type="ORF">ECRASSUSDP1_LOCUS14142</name>
</gene>
<proteinExistence type="predicted"/>
<comment type="caution">
    <text evidence="1">The sequence shown here is derived from an EMBL/GenBank/DDBJ whole genome shotgun (WGS) entry which is preliminary data.</text>
</comment>
<sequence length="357" mass="40995">MEPLEDQKSLGKSSNISYSQNQFQTCYPSVQPDQLHSCQIPEPKLCDINLTGMNQPLISQAQPTSLALSQLGFNNTTSKTPTMTADPAFTQFSAEKDPEETKHMQAKTKGERRLSNQEEVLEKEIYEKLCMSFKVSEFGRNGRFEIWLERNCDFQFIRKVENIILPKCRNVVIYDLTKSNRAVAKFLCMGIPTRGVQKLTLGADRLINIRYYLKEIIKASYRIEECIDLGHFKINGLQLQKLLRVNRHKKKVWFYNCKFSLPKVPNLSKCLQDTTIQEICLYNCEGKDRSNWLSRPEELSNLISSLSQSDIKHSLQRVCFSYDCQLPKPFITTLFQASLSKVQVHGSFKSGISHLGQ</sequence>
<reference evidence="1" key="1">
    <citation type="submission" date="2023-07" db="EMBL/GenBank/DDBJ databases">
        <authorList>
            <consortium name="AG Swart"/>
            <person name="Singh M."/>
            <person name="Singh A."/>
            <person name="Seah K."/>
            <person name="Emmerich C."/>
        </authorList>
    </citation>
    <scope>NUCLEOTIDE SEQUENCE</scope>
    <source>
        <strain evidence="1">DP1</strain>
    </source>
</reference>